<evidence type="ECO:0000313" key="3">
    <source>
        <dbReference type="Proteomes" id="UP000631114"/>
    </source>
</evidence>
<reference evidence="2 3" key="1">
    <citation type="submission" date="2020-10" db="EMBL/GenBank/DDBJ databases">
        <title>The Coptis chinensis genome and diversification of protoberbering-type alkaloids.</title>
        <authorList>
            <person name="Wang B."/>
            <person name="Shu S."/>
            <person name="Song C."/>
            <person name="Liu Y."/>
        </authorList>
    </citation>
    <scope>NUCLEOTIDE SEQUENCE [LARGE SCALE GENOMIC DNA]</scope>
    <source>
        <strain evidence="2">HL-2020</strain>
        <tissue evidence="2">Leaf</tissue>
    </source>
</reference>
<accession>A0A835IRA3</accession>
<gene>
    <name evidence="2" type="ORF">IFM89_031228</name>
</gene>
<dbReference type="AlphaFoldDB" id="A0A835IRA3"/>
<evidence type="ECO:0000313" key="2">
    <source>
        <dbReference type="EMBL" id="KAF9622425.1"/>
    </source>
</evidence>
<evidence type="ECO:0000259" key="1">
    <source>
        <dbReference type="Pfam" id="PF24520"/>
    </source>
</evidence>
<dbReference type="Pfam" id="PF24520">
    <property type="entry name" value="ARM_KNTC1_1st"/>
    <property type="match status" value="1"/>
</dbReference>
<dbReference type="EMBL" id="JADFTS010000002">
    <property type="protein sequence ID" value="KAF9622425.1"/>
    <property type="molecule type" value="Genomic_DNA"/>
</dbReference>
<dbReference type="PANTHER" id="PTHR15922">
    <property type="entry name" value="NEUROBLASTOMA-AMPLIFIED SEQUENCE"/>
    <property type="match status" value="1"/>
</dbReference>
<comment type="caution">
    <text evidence="2">The sequence shown here is derived from an EMBL/GenBank/DDBJ whole genome shotgun (WGS) entry which is preliminary data.</text>
</comment>
<keyword evidence="3" id="KW-1185">Reference proteome</keyword>
<dbReference type="GO" id="GO:0006890">
    <property type="term" value="P:retrograde vesicle-mediated transport, Golgi to endoplasmic reticulum"/>
    <property type="evidence" value="ECO:0007669"/>
    <property type="project" value="TreeGrafter"/>
</dbReference>
<dbReference type="InterPro" id="IPR055403">
    <property type="entry name" value="ARM_KNTC1_1st"/>
</dbReference>
<proteinExistence type="predicted"/>
<dbReference type="GO" id="GO:0000149">
    <property type="term" value="F:SNARE binding"/>
    <property type="evidence" value="ECO:0007669"/>
    <property type="project" value="TreeGrafter"/>
</dbReference>
<dbReference type="PANTHER" id="PTHR15922:SF2">
    <property type="entry name" value="NBAS SUBUNIT OF NRZ TETHERING COMPLEX"/>
    <property type="match status" value="1"/>
</dbReference>
<name>A0A835IRA3_9MAGN</name>
<dbReference type="OrthoDB" id="19988at2759"/>
<feature type="domain" description="KNTC1 first ARM-repeats" evidence="1">
    <location>
        <begin position="407"/>
        <end position="587"/>
    </location>
</feature>
<dbReference type="GO" id="GO:0070939">
    <property type="term" value="C:Dsl1/NZR complex"/>
    <property type="evidence" value="ECO:0007669"/>
    <property type="project" value="TreeGrafter"/>
</dbReference>
<protein>
    <recommendedName>
        <fullName evidence="1">KNTC1 first ARM-repeats domain-containing protein</fullName>
    </recommendedName>
</protein>
<organism evidence="2 3">
    <name type="scientific">Coptis chinensis</name>
    <dbReference type="NCBI Taxonomy" id="261450"/>
    <lineage>
        <taxon>Eukaryota</taxon>
        <taxon>Viridiplantae</taxon>
        <taxon>Streptophyta</taxon>
        <taxon>Embryophyta</taxon>
        <taxon>Tracheophyta</taxon>
        <taxon>Spermatophyta</taxon>
        <taxon>Magnoliopsida</taxon>
        <taxon>Ranunculales</taxon>
        <taxon>Ranunculaceae</taxon>
        <taxon>Coptidoideae</taxon>
        <taxon>Coptis</taxon>
    </lineage>
</organism>
<sequence length="589" mass="65657">MQEECIPEVFYYKTIHHITRPFSSSSSFSNYQQKQEDGGVKGGLLSMLSVKGQNRHATFTLGALSDSHDVLGAVDDSHTLYFIKPNGEEIERVTKSKFKIFVPIVGLAVLGDPDAKTSCMCTFIVPTSDGLLNQVEVGQKTYAHISSMLTSSTQLSPNKKLYRNVMCFDYCPEFSLLVVVGIFSNISGKSSDNAEFCCLSVWHIKGDLDVDLVSFSPQLEGFDSTLKGCEGPLTTPKVVISPQSKCIAALDSTGGLDVFELHEERSSLSIVDLSHSGLSQTAKCSIGKRKFVKDITDFTWWSDRVLIIAKVSGVDDPDIFTGKSLLEDDPKFCMLVLQRVQQCQGCVLLMELSPSEKVYPNVSPEVVDDQDKRLIFQDKFSQLDFCKLSWSLYSFLKKSVEEMYEILIANQQYQDALDFAHQNGLDKDGIFKSQWLCSAQGADDVNMFLSSIKDEAFVLSECVDKVGTTEEAVKTLLAYGLKITDKYSFLASEAGESSKIWSFRLGRLQLLQFRDRLETFIEINMGRFVFQEYSKFRTVPLSETAVAIAESGKIVALNLLFKRHPYSLAPFILSIIAAIPETVPVQSYD</sequence>
<dbReference type="Proteomes" id="UP000631114">
    <property type="component" value="Unassembled WGS sequence"/>
</dbReference>